<organism evidence="1 2">
    <name type="scientific">Trichomonas vaginalis (strain ATCC PRA-98 / G3)</name>
    <dbReference type="NCBI Taxonomy" id="412133"/>
    <lineage>
        <taxon>Eukaryota</taxon>
        <taxon>Metamonada</taxon>
        <taxon>Parabasalia</taxon>
        <taxon>Trichomonadida</taxon>
        <taxon>Trichomonadidae</taxon>
        <taxon>Trichomonas</taxon>
    </lineage>
</organism>
<dbReference type="GO" id="GO:0005634">
    <property type="term" value="C:nucleus"/>
    <property type="evidence" value="ECO:0000318"/>
    <property type="project" value="GO_Central"/>
</dbReference>
<dbReference type="Gene3D" id="1.25.10.10">
    <property type="entry name" value="Leucine-rich Repeat Variant"/>
    <property type="match status" value="1"/>
</dbReference>
<dbReference type="InterPro" id="IPR016024">
    <property type="entry name" value="ARM-type_fold"/>
</dbReference>
<evidence type="ECO:0000313" key="1">
    <source>
        <dbReference type="EMBL" id="EAY00365.1"/>
    </source>
</evidence>
<dbReference type="KEGG" id="tva:4758184"/>
<dbReference type="Proteomes" id="UP000001542">
    <property type="component" value="Unassembled WGS sequence"/>
</dbReference>
<reference evidence="1" key="1">
    <citation type="submission" date="2006-10" db="EMBL/GenBank/DDBJ databases">
        <authorList>
            <person name="Amadeo P."/>
            <person name="Zhao Q."/>
            <person name="Wortman J."/>
            <person name="Fraser-Liggett C."/>
            <person name="Carlton J."/>
        </authorList>
    </citation>
    <scope>NUCLEOTIDE SEQUENCE</scope>
    <source>
        <strain evidence="1">G3</strain>
    </source>
</reference>
<dbReference type="SMR" id="A2F411"/>
<dbReference type="InterPro" id="IPR011989">
    <property type="entry name" value="ARM-like"/>
</dbReference>
<reference evidence="1" key="2">
    <citation type="journal article" date="2007" name="Science">
        <title>Draft genome sequence of the sexually transmitted pathogen Trichomonas vaginalis.</title>
        <authorList>
            <person name="Carlton J.M."/>
            <person name="Hirt R.P."/>
            <person name="Silva J.C."/>
            <person name="Delcher A.L."/>
            <person name="Schatz M."/>
            <person name="Zhao Q."/>
            <person name="Wortman J.R."/>
            <person name="Bidwell S.L."/>
            <person name="Alsmark U.C.M."/>
            <person name="Besteiro S."/>
            <person name="Sicheritz-Ponten T."/>
            <person name="Noel C.J."/>
            <person name="Dacks J.B."/>
            <person name="Foster P.G."/>
            <person name="Simillion C."/>
            <person name="Van de Peer Y."/>
            <person name="Miranda-Saavedra D."/>
            <person name="Barton G.J."/>
            <person name="Westrop G.D."/>
            <person name="Mueller S."/>
            <person name="Dessi D."/>
            <person name="Fiori P.L."/>
            <person name="Ren Q."/>
            <person name="Paulsen I."/>
            <person name="Zhang H."/>
            <person name="Bastida-Corcuera F.D."/>
            <person name="Simoes-Barbosa A."/>
            <person name="Brown M.T."/>
            <person name="Hayes R.D."/>
            <person name="Mukherjee M."/>
            <person name="Okumura C.Y."/>
            <person name="Schneider R."/>
            <person name="Smith A.J."/>
            <person name="Vanacova S."/>
            <person name="Villalvazo M."/>
            <person name="Haas B.J."/>
            <person name="Pertea M."/>
            <person name="Feldblyum T.V."/>
            <person name="Utterback T.R."/>
            <person name="Shu C.L."/>
            <person name="Osoegawa K."/>
            <person name="de Jong P.J."/>
            <person name="Hrdy I."/>
            <person name="Horvathova L."/>
            <person name="Zubacova Z."/>
            <person name="Dolezal P."/>
            <person name="Malik S.B."/>
            <person name="Logsdon J.M. Jr."/>
            <person name="Henze K."/>
            <person name="Gupta A."/>
            <person name="Wang C.C."/>
            <person name="Dunne R.L."/>
            <person name="Upcroft J.A."/>
            <person name="Upcroft P."/>
            <person name="White O."/>
            <person name="Salzberg S.L."/>
            <person name="Tang P."/>
            <person name="Chiu C.-H."/>
            <person name="Lee Y.-S."/>
            <person name="Embley T.M."/>
            <person name="Coombs G.H."/>
            <person name="Mottram J.C."/>
            <person name="Tachezy J."/>
            <person name="Fraser-Liggett C.M."/>
            <person name="Johnson P.J."/>
        </authorList>
    </citation>
    <scope>NUCLEOTIDE SEQUENCE [LARGE SCALE GENOMIC DNA]</scope>
    <source>
        <strain evidence="1">G3</strain>
    </source>
</reference>
<accession>A2F411</accession>
<proteinExistence type="predicted"/>
<dbReference type="GO" id="GO:0006607">
    <property type="term" value="P:NLS-bearing protein import into nucleus"/>
    <property type="evidence" value="ECO:0000318"/>
    <property type="project" value="GO_Central"/>
</dbReference>
<dbReference type="VEuPathDB" id="TrichDB:TVAG_407140"/>
<dbReference type="GO" id="GO:0008139">
    <property type="term" value="F:nuclear localization sequence binding"/>
    <property type="evidence" value="ECO:0000318"/>
    <property type="project" value="GO_Central"/>
</dbReference>
<dbReference type="GO" id="GO:0061608">
    <property type="term" value="F:nuclear import signal receptor activity"/>
    <property type="evidence" value="ECO:0000318"/>
    <property type="project" value="GO_Central"/>
</dbReference>
<dbReference type="InParanoid" id="A2F411"/>
<gene>
    <name evidence="1" type="ORF">TVAG_407140</name>
</gene>
<dbReference type="VEuPathDB" id="TrichDB:TVAGG3_0227260"/>
<name>A2F411_TRIV3</name>
<dbReference type="AlphaFoldDB" id="A2F411"/>
<dbReference type="EMBL" id="DS113604">
    <property type="protein sequence ID" value="EAY00365.1"/>
    <property type="molecule type" value="Genomic_DNA"/>
</dbReference>
<sequence>MNIIQLENLLFHRQENNQFKPRQYGPDEIVINWNDPQTVFQAFESDYFDIILQGLFDFSNDINNLDVFINYIPQLIDYLLIFSENQQHYVQDYAKHILVKLFYAHDDSDMTDFRKAAYDYLFSLSQNLNTDIKFYMLLSKLFEQSLAIKQYISLNPLLETIIDTNPQILSLENLKYYASTLKYLLSDSQVMPGDKLSRIVKKIFEILDFCSDENVQNDCTQSLNYFTSDVNRTSSFITSKYVQKLLNLFPNTNPISKGHILVIFSNCYGCPISSLQHSIKELIPLSSFSSFLEDESDIVRLNTIIALFNCFQNDEMTISEAYESGILEKLFSLIQIENFSTTKQIVRCLLIAAQSATSEIFKMFENQNFIEYLGELLTNGDDYLVDIVKSFAILYKERKESGYQFDENLIDYLELFIDSCDLE</sequence>
<dbReference type="SUPFAM" id="SSF48371">
    <property type="entry name" value="ARM repeat"/>
    <property type="match status" value="1"/>
</dbReference>
<evidence type="ECO:0000313" key="2">
    <source>
        <dbReference type="Proteomes" id="UP000001542"/>
    </source>
</evidence>
<dbReference type="RefSeq" id="XP_001313294.1">
    <property type="nucleotide sequence ID" value="XM_001313293.1"/>
</dbReference>
<protein>
    <submittedName>
        <fullName evidence="1">Uncharacterized protein</fullName>
    </submittedName>
</protein>
<keyword evidence="2" id="KW-1185">Reference proteome</keyword>